<evidence type="ECO:0000256" key="6">
    <source>
        <dbReference type="ARBA" id="ARBA00023002"/>
    </source>
</evidence>
<dbReference type="InterPro" id="IPR036291">
    <property type="entry name" value="NAD(P)-bd_dom_sf"/>
</dbReference>
<dbReference type="GO" id="GO:0009088">
    <property type="term" value="P:threonine biosynthetic process"/>
    <property type="evidence" value="ECO:0007669"/>
    <property type="project" value="UniProtKB-KW"/>
</dbReference>
<keyword evidence="4" id="KW-0521">NADP</keyword>
<dbReference type="PANTHER" id="PTHR46718:SF1">
    <property type="entry name" value="ASPARTATE-SEMIALDEHYDE DEHYDROGENASE"/>
    <property type="match status" value="1"/>
</dbReference>
<dbReference type="GO" id="GO:0050661">
    <property type="term" value="F:NADP binding"/>
    <property type="evidence" value="ECO:0007669"/>
    <property type="project" value="InterPro"/>
</dbReference>
<comment type="similarity">
    <text evidence="1">Belongs to the aspartate-semialdehyde dehydrogenase family.</text>
</comment>
<dbReference type="GO" id="GO:0019877">
    <property type="term" value="P:diaminopimelate biosynthetic process"/>
    <property type="evidence" value="ECO:0007669"/>
    <property type="project" value="UniProtKB-KW"/>
</dbReference>
<dbReference type="CDD" id="cd18130">
    <property type="entry name" value="ASADH_C_arch_fung_like"/>
    <property type="match status" value="1"/>
</dbReference>
<dbReference type="Gene3D" id="3.40.50.720">
    <property type="entry name" value="NAD(P)-binding Rossmann-like Domain"/>
    <property type="match status" value="1"/>
</dbReference>
<evidence type="ECO:0000259" key="10">
    <source>
        <dbReference type="SMART" id="SM00859"/>
    </source>
</evidence>
<evidence type="ECO:0000256" key="8">
    <source>
        <dbReference type="ARBA" id="ARBA00023167"/>
    </source>
</evidence>
<dbReference type="NCBIfam" id="TIGR00978">
    <property type="entry name" value="asd_EA"/>
    <property type="match status" value="1"/>
</dbReference>
<dbReference type="SMART" id="SM00859">
    <property type="entry name" value="Semialdhyde_dh"/>
    <property type="match status" value="1"/>
</dbReference>
<keyword evidence="3" id="KW-0791">Threonine biosynthesis</keyword>
<dbReference type="FunFam" id="3.30.360.10:FF:000016">
    <property type="entry name" value="Probable aspartate-semialdehyde dehydrogenase"/>
    <property type="match status" value="1"/>
</dbReference>
<gene>
    <name evidence="11" type="primary">asd</name>
    <name evidence="11" type="ORF">HA222_03530</name>
</gene>
<sequence>MKKTSVGILGATGMVGQNYVRLLENHPWFEVRAVAASPQSAGKPYSEAVAGKWQMPCEVPKEVQGLVVEDAFNVKKISEQCELVFSALEMDKQQIKDLESSYAAQGLPVFSNASAHRSTEDVPVIIPEVNPQHLEIIPEQQKHYGWKKGFIVVKPNCSLQSYITPVAAIQAAGFEVEQIIVTTLQASSGAGYPGVPSMDLVDNVIPFISGEEEKTELEPLKIFGKIQNGKFVPALKPLISAHCNRVPVVDGHMACTSLQFAGKKPGIEEILQAWKDFKPEPQRLKLPFAPERAVIYKTEENRPQPRKDRDLDKAMAVTVGRLRPCRVFDYRFVGLSHNTVRGAAGGGILNAELAKAKGYF</sequence>
<dbReference type="InterPro" id="IPR012280">
    <property type="entry name" value="Semialdhyde_DH_dimer_dom"/>
</dbReference>
<dbReference type="NCBIfam" id="NF006416">
    <property type="entry name" value="PRK08664.1"/>
    <property type="match status" value="1"/>
</dbReference>
<keyword evidence="6 11" id="KW-0560">Oxidoreductase</keyword>
<dbReference type="Proteomes" id="UP000590964">
    <property type="component" value="Unassembled WGS sequence"/>
</dbReference>
<comment type="caution">
    <text evidence="11">The sequence shown here is derived from an EMBL/GenBank/DDBJ whole genome shotgun (WGS) entry which is preliminary data.</text>
</comment>
<dbReference type="EMBL" id="DUFW01000060">
    <property type="protein sequence ID" value="HIH21700.1"/>
    <property type="molecule type" value="Genomic_DNA"/>
</dbReference>
<proteinExistence type="inferred from homology"/>
<evidence type="ECO:0000256" key="4">
    <source>
        <dbReference type="ARBA" id="ARBA00022857"/>
    </source>
</evidence>
<keyword evidence="7" id="KW-0457">Lysine biosynthesis</keyword>
<keyword evidence="8" id="KW-0486">Methionine biosynthesis</keyword>
<dbReference type="GO" id="GO:0009086">
    <property type="term" value="P:methionine biosynthetic process"/>
    <property type="evidence" value="ECO:0007669"/>
    <property type="project" value="UniProtKB-KW"/>
</dbReference>
<evidence type="ECO:0000256" key="3">
    <source>
        <dbReference type="ARBA" id="ARBA00022697"/>
    </source>
</evidence>
<dbReference type="Gene3D" id="3.30.360.10">
    <property type="entry name" value="Dihydrodipicolinate Reductase, domain 2"/>
    <property type="match status" value="1"/>
</dbReference>
<evidence type="ECO:0000256" key="2">
    <source>
        <dbReference type="ARBA" id="ARBA00022605"/>
    </source>
</evidence>
<dbReference type="GO" id="GO:0051287">
    <property type="term" value="F:NAD binding"/>
    <property type="evidence" value="ECO:0007669"/>
    <property type="project" value="InterPro"/>
</dbReference>
<evidence type="ECO:0000313" key="12">
    <source>
        <dbReference type="Proteomes" id="UP000590964"/>
    </source>
</evidence>
<feature type="active site" description="Acyl-thioester intermediate" evidence="9">
    <location>
        <position position="157"/>
    </location>
</feature>
<dbReference type="Pfam" id="PF01118">
    <property type="entry name" value="Semialdhyde_dh"/>
    <property type="match status" value="1"/>
</dbReference>
<dbReference type="Pfam" id="PF02774">
    <property type="entry name" value="Semialdhyde_dhC"/>
    <property type="match status" value="1"/>
</dbReference>
<dbReference type="PIRSF" id="PIRSF000148">
    <property type="entry name" value="ASA_dh"/>
    <property type="match status" value="1"/>
</dbReference>
<evidence type="ECO:0000256" key="1">
    <source>
        <dbReference type="ARBA" id="ARBA00010584"/>
    </source>
</evidence>
<evidence type="ECO:0000256" key="7">
    <source>
        <dbReference type="ARBA" id="ARBA00023154"/>
    </source>
</evidence>
<keyword evidence="5" id="KW-0220">Diaminopimelate biosynthesis</keyword>
<dbReference type="GO" id="GO:0009085">
    <property type="term" value="P:lysine biosynthetic process"/>
    <property type="evidence" value="ECO:0007669"/>
    <property type="project" value="UniProtKB-KW"/>
</dbReference>
<feature type="active site" description="Proton acceptor" evidence="9">
    <location>
        <position position="252"/>
    </location>
</feature>
<reference evidence="12" key="1">
    <citation type="journal article" date="2020" name="bioRxiv">
        <title>A rank-normalized archaeal taxonomy based on genome phylogeny resolves widespread incomplete and uneven classifications.</title>
        <authorList>
            <person name="Rinke C."/>
            <person name="Chuvochina M."/>
            <person name="Mussig A.J."/>
            <person name="Chaumeil P.-A."/>
            <person name="Waite D.W."/>
            <person name="Whitman W.B."/>
            <person name="Parks D.H."/>
            <person name="Hugenholtz P."/>
        </authorList>
    </citation>
    <scope>NUCLEOTIDE SEQUENCE [LARGE SCALE GENOMIC DNA]</scope>
</reference>
<dbReference type="GO" id="GO:0046983">
    <property type="term" value="F:protein dimerization activity"/>
    <property type="evidence" value="ECO:0007669"/>
    <property type="project" value="InterPro"/>
</dbReference>
<dbReference type="AlphaFoldDB" id="A0A7J4JXH4"/>
<evidence type="ECO:0000256" key="5">
    <source>
        <dbReference type="ARBA" id="ARBA00022915"/>
    </source>
</evidence>
<dbReference type="PANTHER" id="PTHR46718">
    <property type="entry name" value="ASPARTATE-SEMIALDEHYDE DEHYDROGENASE"/>
    <property type="match status" value="1"/>
</dbReference>
<dbReference type="SUPFAM" id="SSF55347">
    <property type="entry name" value="Glyceraldehyde-3-phosphate dehydrogenase-like, C-terminal domain"/>
    <property type="match status" value="1"/>
</dbReference>
<accession>A0A7J4JXH4</accession>
<organism evidence="11 12">
    <name type="scientific">Candidatus Iainarchaeum sp</name>
    <dbReference type="NCBI Taxonomy" id="3101447"/>
    <lineage>
        <taxon>Archaea</taxon>
        <taxon>Candidatus Iainarchaeota</taxon>
        <taxon>Candidatus Iainarchaeia</taxon>
        <taxon>Candidatus Iainarchaeales</taxon>
        <taxon>Candidatus Iainarchaeaceae</taxon>
        <taxon>Candidatus Iainarchaeum</taxon>
    </lineage>
</organism>
<evidence type="ECO:0000256" key="9">
    <source>
        <dbReference type="PIRSR" id="PIRSR000148-1"/>
    </source>
</evidence>
<keyword evidence="2" id="KW-0028">Amino-acid biosynthesis</keyword>
<protein>
    <submittedName>
        <fullName evidence="11">Aspartate-semialdehyde dehydrogenase</fullName>
        <ecNumber evidence="11">1.2.1.11</ecNumber>
    </submittedName>
</protein>
<dbReference type="CDD" id="cd02315">
    <property type="entry name" value="ScASADH_like_N"/>
    <property type="match status" value="1"/>
</dbReference>
<dbReference type="InterPro" id="IPR000534">
    <property type="entry name" value="Semialdehyde_DH_NAD-bd"/>
</dbReference>
<name>A0A7J4JXH4_9ARCH</name>
<evidence type="ECO:0000313" key="11">
    <source>
        <dbReference type="EMBL" id="HIH21700.1"/>
    </source>
</evidence>
<dbReference type="EC" id="1.2.1.11" evidence="11"/>
<dbReference type="InterPro" id="IPR051823">
    <property type="entry name" value="ASADH-related"/>
</dbReference>
<feature type="domain" description="Semialdehyde dehydrogenase NAD-binding" evidence="10">
    <location>
        <begin position="5"/>
        <end position="137"/>
    </location>
</feature>
<dbReference type="SUPFAM" id="SSF51735">
    <property type="entry name" value="NAD(P)-binding Rossmann-fold domains"/>
    <property type="match status" value="1"/>
</dbReference>
<dbReference type="InterPro" id="IPR005676">
    <property type="entry name" value="Asp_semi-ald_DH_pep-lack"/>
</dbReference>
<dbReference type="GO" id="GO:0004073">
    <property type="term" value="F:aspartate-semialdehyde dehydrogenase activity"/>
    <property type="evidence" value="ECO:0007669"/>
    <property type="project" value="UniProtKB-EC"/>
</dbReference>